<sequence>MFGDNIVHLIDQVRTLKDEMPDAFLKVTNAEELILVFLLMRIITNMVHQPDGDIAPIVGNRFTIQQIEHTFQSGQLIASPAPVQAKAPTVVCHQITDDDFLTEVARVISFVIPRQPFEYVDYPALEYLLLALL</sequence>
<proteinExistence type="predicted"/>
<comment type="caution">
    <text evidence="1">The sequence shown here is derived from an EMBL/GenBank/DDBJ whole genome shotgun (WGS) entry which is preliminary data.</text>
</comment>
<evidence type="ECO:0000313" key="2">
    <source>
        <dbReference type="Proteomes" id="UP000295433"/>
    </source>
</evidence>
<keyword evidence="2" id="KW-1185">Reference proteome</keyword>
<protein>
    <submittedName>
        <fullName evidence="1">Uncharacterized protein</fullName>
    </submittedName>
</protein>
<evidence type="ECO:0000313" key="1">
    <source>
        <dbReference type="EMBL" id="TCV07079.1"/>
    </source>
</evidence>
<dbReference type="Proteomes" id="UP000295433">
    <property type="component" value="Unassembled WGS sequence"/>
</dbReference>
<gene>
    <name evidence="1" type="ORF">EDC54_103338</name>
</gene>
<name>A0A4R3VQV1_9GAMM</name>
<organism evidence="1 2">
    <name type="scientific">Samsonia erythrinae</name>
    <dbReference type="NCBI Taxonomy" id="160434"/>
    <lineage>
        <taxon>Bacteria</taxon>
        <taxon>Pseudomonadati</taxon>
        <taxon>Pseudomonadota</taxon>
        <taxon>Gammaproteobacteria</taxon>
        <taxon>Enterobacterales</taxon>
        <taxon>Pectobacteriaceae</taxon>
        <taxon>Samsonia</taxon>
    </lineage>
</organism>
<reference evidence="1 2" key="1">
    <citation type="submission" date="2019-03" db="EMBL/GenBank/DDBJ databases">
        <title>Genomic Encyclopedia of Type Strains, Phase IV (KMG-IV): sequencing the most valuable type-strain genomes for metagenomic binning, comparative biology and taxonomic classification.</title>
        <authorList>
            <person name="Goeker M."/>
        </authorList>
    </citation>
    <scope>NUCLEOTIDE SEQUENCE [LARGE SCALE GENOMIC DNA]</scope>
    <source>
        <strain evidence="1 2">DSM 16730</strain>
    </source>
</reference>
<dbReference type="EMBL" id="SMBY01000003">
    <property type="protein sequence ID" value="TCV07079.1"/>
    <property type="molecule type" value="Genomic_DNA"/>
</dbReference>
<accession>A0A4R3VQV1</accession>
<dbReference type="AlphaFoldDB" id="A0A4R3VQV1"/>